<dbReference type="Proteomes" id="UP000648984">
    <property type="component" value="Unassembled WGS sequence"/>
</dbReference>
<organism evidence="1 2">
    <name type="scientific">Aromatoleum diolicum</name>
    <dbReference type="NCBI Taxonomy" id="75796"/>
    <lineage>
        <taxon>Bacteria</taxon>
        <taxon>Pseudomonadati</taxon>
        <taxon>Pseudomonadota</taxon>
        <taxon>Betaproteobacteria</taxon>
        <taxon>Rhodocyclales</taxon>
        <taxon>Rhodocyclaceae</taxon>
        <taxon>Aromatoleum</taxon>
    </lineage>
</organism>
<keyword evidence="2" id="KW-1185">Reference proteome</keyword>
<sequence length="338" mass="36544">MIGGTFRSQRAENFCSLKGCPRGMVRNDNCISNAGIQVSGKPYMSDEGECRMENHLARSLLLGVGAAAAGGSATAAGAALGFSSFEAVWPVMTTCAVVGALVHNTKQAITGLVDNRTHTLRNRMERIRRDVGDVHGLVRLAPYTIELPLPVGGGWALTGDSAALLARETLVRKPATILELGSGASTLILGQILKKNGSGRLLSVDHDPMWADQTRRYASFLGLSDVVTVVDAPLKTFTLQNRDYDWYDIPADELDELGAIDLLLVDGPPQKHDDAALARYPAFPLLRERLSANALIFVDDANRASESKMVEIWTGEEAGWETRWFDTIDGVCMLAKTT</sequence>
<reference evidence="1 2" key="1">
    <citation type="submission" date="2019-12" db="EMBL/GenBank/DDBJ databases">
        <title>Comparative genomics gives insights into the taxonomy of the Azoarcus-Aromatoleum group and reveals separate origins of nif in the plant-associated Azoarcus and non-plant-associated Aromatoleum sub-groups.</title>
        <authorList>
            <person name="Lafos M."/>
            <person name="Maluk M."/>
            <person name="Batista M."/>
            <person name="Junghare M."/>
            <person name="Carmona M."/>
            <person name="Faoro H."/>
            <person name="Cruz L.M."/>
            <person name="Battistoni F."/>
            <person name="De Souza E."/>
            <person name="Pedrosa F."/>
            <person name="Chen W.-M."/>
            <person name="Poole P.S."/>
            <person name="Dixon R.A."/>
            <person name="James E.K."/>
        </authorList>
    </citation>
    <scope>NUCLEOTIDE SEQUENCE [LARGE SCALE GENOMIC DNA]</scope>
    <source>
        <strain evidence="1 2">22Lin</strain>
    </source>
</reference>
<dbReference type="SUPFAM" id="SSF53335">
    <property type="entry name" value="S-adenosyl-L-methionine-dependent methyltransferases"/>
    <property type="match status" value="1"/>
</dbReference>
<protein>
    <recommendedName>
        <fullName evidence="3">Class I SAM-dependent methyltransferase</fullName>
    </recommendedName>
</protein>
<evidence type="ECO:0000313" key="2">
    <source>
        <dbReference type="Proteomes" id="UP000648984"/>
    </source>
</evidence>
<evidence type="ECO:0008006" key="3">
    <source>
        <dbReference type="Google" id="ProtNLM"/>
    </source>
</evidence>
<evidence type="ECO:0000313" key="1">
    <source>
        <dbReference type="EMBL" id="NMG76013.1"/>
    </source>
</evidence>
<dbReference type="EMBL" id="WTVQ01000024">
    <property type="protein sequence ID" value="NMG76013.1"/>
    <property type="molecule type" value="Genomic_DNA"/>
</dbReference>
<gene>
    <name evidence="1" type="ORF">GPA25_14690</name>
</gene>
<dbReference type="Pfam" id="PF13578">
    <property type="entry name" value="Methyltransf_24"/>
    <property type="match status" value="1"/>
</dbReference>
<comment type="caution">
    <text evidence="1">The sequence shown here is derived from an EMBL/GenBank/DDBJ whole genome shotgun (WGS) entry which is preliminary data.</text>
</comment>
<proteinExistence type="predicted"/>
<accession>A0ABX1QC96</accession>
<dbReference type="RefSeq" id="WP_169261159.1">
    <property type="nucleotide sequence ID" value="NZ_WTVQ01000024.1"/>
</dbReference>
<dbReference type="Gene3D" id="3.40.50.150">
    <property type="entry name" value="Vaccinia Virus protein VP39"/>
    <property type="match status" value="1"/>
</dbReference>
<name>A0ABX1QC96_9RHOO</name>
<dbReference type="InterPro" id="IPR029063">
    <property type="entry name" value="SAM-dependent_MTases_sf"/>
</dbReference>